<dbReference type="RefSeq" id="WP_267655175.1">
    <property type="nucleotide sequence ID" value="NZ_JAOVZR010000001.1"/>
</dbReference>
<evidence type="ECO:0000313" key="4">
    <source>
        <dbReference type="EMBL" id="MCY0149734.1"/>
    </source>
</evidence>
<gene>
    <name evidence="4" type="ORF">OEG84_18980</name>
</gene>
<evidence type="ECO:0000313" key="5">
    <source>
        <dbReference type="Proteomes" id="UP001073227"/>
    </source>
</evidence>
<organism evidence="4 5">
    <name type="scientific">Hoeflea algicola</name>
    <dbReference type="NCBI Taxonomy" id="2983763"/>
    <lineage>
        <taxon>Bacteria</taxon>
        <taxon>Pseudomonadati</taxon>
        <taxon>Pseudomonadota</taxon>
        <taxon>Alphaproteobacteria</taxon>
        <taxon>Hyphomicrobiales</taxon>
        <taxon>Rhizobiaceae</taxon>
        <taxon>Hoeflea</taxon>
    </lineage>
</organism>
<accession>A0ABT3ZEL5</accession>
<evidence type="ECO:0000256" key="1">
    <source>
        <dbReference type="ARBA" id="ARBA00008106"/>
    </source>
</evidence>
<dbReference type="InterPro" id="IPR023214">
    <property type="entry name" value="HAD_sf"/>
</dbReference>
<reference evidence="4" key="1">
    <citation type="submission" date="2022-10" db="EMBL/GenBank/DDBJ databases">
        <title>Hoeflea sp. G2-23, isolated from marine algae.</title>
        <authorList>
            <person name="Kristyanto S."/>
            <person name="Kim J.M."/>
            <person name="Jeon C.O."/>
        </authorList>
    </citation>
    <scope>NUCLEOTIDE SEQUENCE</scope>
    <source>
        <strain evidence="4">G2-23</strain>
    </source>
</reference>
<dbReference type="SFLD" id="SFLDF00045">
    <property type="entry name" value="2-haloacid_dehalogenase"/>
    <property type="match status" value="1"/>
</dbReference>
<dbReference type="PANTHER" id="PTHR43316">
    <property type="entry name" value="HYDROLASE, HALOACID DELAHOGENASE-RELATED"/>
    <property type="match status" value="1"/>
</dbReference>
<dbReference type="EC" id="3.8.1.2" evidence="3"/>
<dbReference type="InterPro" id="IPR051540">
    <property type="entry name" value="S-2-haloacid_dehalogenase"/>
</dbReference>
<dbReference type="Proteomes" id="UP001073227">
    <property type="component" value="Unassembled WGS sequence"/>
</dbReference>
<comment type="function">
    <text evidence="3">Catalyzes the hydrolytic dehalogenation of small (S)-2-haloalkanoic acids to yield the corresponding (R)-2-hydroxyalkanoic acids.</text>
</comment>
<dbReference type="InterPro" id="IPR006439">
    <property type="entry name" value="HAD-SF_hydro_IA"/>
</dbReference>
<dbReference type="EMBL" id="JAOVZR010000001">
    <property type="protein sequence ID" value="MCY0149734.1"/>
    <property type="molecule type" value="Genomic_DNA"/>
</dbReference>
<protein>
    <recommendedName>
        <fullName evidence="3">(S)-2-haloacid dehalogenase</fullName>
        <ecNumber evidence="3">3.8.1.2</ecNumber>
    </recommendedName>
    <alternativeName>
        <fullName evidence="3">2-haloalkanoic acid dehalogenase</fullName>
    </alternativeName>
    <alternativeName>
        <fullName evidence="3">Halocarboxylic acid halidohydrolase</fullName>
    </alternativeName>
    <alternativeName>
        <fullName evidence="3">L-2-haloacid dehalogenase</fullName>
    </alternativeName>
</protein>
<evidence type="ECO:0000256" key="3">
    <source>
        <dbReference type="RuleBase" id="RU368077"/>
    </source>
</evidence>
<dbReference type="Gene3D" id="3.40.50.1000">
    <property type="entry name" value="HAD superfamily/HAD-like"/>
    <property type="match status" value="1"/>
</dbReference>
<comment type="similarity">
    <text evidence="1 3">Belongs to the HAD-like hydrolase superfamily. S-2-haloalkanoic acid dehalogenase family.</text>
</comment>
<dbReference type="PRINTS" id="PR00413">
    <property type="entry name" value="HADHALOGNASE"/>
</dbReference>
<dbReference type="InterPro" id="IPR006328">
    <property type="entry name" value="2-HAD"/>
</dbReference>
<name>A0ABT3ZEL5_9HYPH</name>
<comment type="catalytic activity">
    <reaction evidence="3">
        <text>an (S)-2-haloacid + H2O = a (2R)-2-hydroxycarboxylate + a halide anion + H(+)</text>
        <dbReference type="Rhea" id="RHEA:11192"/>
        <dbReference type="ChEBI" id="CHEBI:15377"/>
        <dbReference type="ChEBI" id="CHEBI:15378"/>
        <dbReference type="ChEBI" id="CHEBI:16042"/>
        <dbReference type="ChEBI" id="CHEBI:58314"/>
        <dbReference type="ChEBI" id="CHEBI:137405"/>
        <dbReference type="EC" id="3.8.1.2"/>
    </reaction>
</comment>
<evidence type="ECO:0000256" key="2">
    <source>
        <dbReference type="ARBA" id="ARBA00022801"/>
    </source>
</evidence>
<dbReference type="SFLD" id="SFLDG01135">
    <property type="entry name" value="C1.5.6:_HAD__Beta-PGM__Phospha"/>
    <property type="match status" value="1"/>
</dbReference>
<comment type="caution">
    <text evidence="4">The sequence shown here is derived from an EMBL/GenBank/DDBJ whole genome shotgun (WGS) entry which is preliminary data.</text>
</comment>
<dbReference type="NCBIfam" id="TIGR01493">
    <property type="entry name" value="HAD-SF-IA-v2"/>
    <property type="match status" value="1"/>
</dbReference>
<dbReference type="CDD" id="cd02588">
    <property type="entry name" value="HAD_L2-DEX"/>
    <property type="match status" value="1"/>
</dbReference>
<keyword evidence="2 3" id="KW-0378">Hydrolase</keyword>
<dbReference type="Pfam" id="PF00702">
    <property type="entry name" value="Hydrolase"/>
    <property type="match status" value="1"/>
</dbReference>
<dbReference type="SUPFAM" id="SSF56784">
    <property type="entry name" value="HAD-like"/>
    <property type="match status" value="1"/>
</dbReference>
<dbReference type="NCBIfam" id="TIGR01428">
    <property type="entry name" value="HAD_type_II"/>
    <property type="match status" value="1"/>
</dbReference>
<dbReference type="InterPro" id="IPR036412">
    <property type="entry name" value="HAD-like_sf"/>
</dbReference>
<dbReference type="PANTHER" id="PTHR43316:SF3">
    <property type="entry name" value="HALOACID DEHALOGENASE, TYPE II (AFU_ORTHOLOGUE AFUA_2G07750)-RELATED"/>
    <property type="match status" value="1"/>
</dbReference>
<dbReference type="SFLD" id="SFLDS00003">
    <property type="entry name" value="Haloacid_Dehalogenase"/>
    <property type="match status" value="1"/>
</dbReference>
<sequence>MSYAAYVFDAYGTLFDVHAAVRRHAAAVGPDGQLLSEIWRAKQLEYSWTRSLMGQWRDFWALTEEALDHAFARVPSADKSLRAELLDAYFKLDCYPEVPAVLKTLKATGARVAILSNGSTEMLASAVKNAALDSVIDDVFSVDALQTFKTDPSVYDMVTTAYRLYPDAVSFQSSNRWDVAGATKFGFRTIWINRTQMPDEYLDLSPSLILPDLNDVI</sequence>
<dbReference type="SFLD" id="SFLDG01129">
    <property type="entry name" value="C1.5:_HAD__Beta-PGM__Phosphata"/>
    <property type="match status" value="1"/>
</dbReference>
<dbReference type="Gene3D" id="1.10.150.240">
    <property type="entry name" value="Putative phosphatase, domain 2"/>
    <property type="match status" value="1"/>
</dbReference>
<keyword evidence="5" id="KW-1185">Reference proteome</keyword>
<proteinExistence type="inferred from homology"/>
<dbReference type="InterPro" id="IPR023198">
    <property type="entry name" value="PGP-like_dom2"/>
</dbReference>